<dbReference type="InterPro" id="IPR033738">
    <property type="entry name" value="AsnB_N"/>
</dbReference>
<evidence type="ECO:0000256" key="6">
    <source>
        <dbReference type="ARBA" id="ARBA00022962"/>
    </source>
</evidence>
<comment type="pathway">
    <text evidence="1">Amino-acid biosynthesis; L-asparagine biosynthesis; L-asparagine from L-aspartate (L-Gln route): step 1/1.</text>
</comment>
<dbReference type="InterPro" id="IPR051786">
    <property type="entry name" value="ASN_synthetase/amidase"/>
</dbReference>
<dbReference type="SUPFAM" id="SSF52402">
    <property type="entry name" value="Adenine nucleotide alpha hydrolases-like"/>
    <property type="match status" value="1"/>
</dbReference>
<proteinExistence type="inferred from homology"/>
<dbReference type="EMBL" id="JAJNDC010000001">
    <property type="protein sequence ID" value="MCW9711722.1"/>
    <property type="molecule type" value="Genomic_DNA"/>
</dbReference>
<dbReference type="InterPro" id="IPR006426">
    <property type="entry name" value="Asn_synth_AEB"/>
</dbReference>
<dbReference type="InterPro" id="IPR014729">
    <property type="entry name" value="Rossmann-like_a/b/a_fold"/>
</dbReference>
<gene>
    <name evidence="9" type="primary">asnB</name>
    <name evidence="9" type="ORF">LQ318_02290</name>
</gene>
<dbReference type="Gene3D" id="3.40.50.620">
    <property type="entry name" value="HUPs"/>
    <property type="match status" value="1"/>
</dbReference>
<keyword evidence="5" id="KW-0067">ATP-binding</keyword>
<keyword evidence="9" id="KW-0436">Ligase</keyword>
<dbReference type="InterPro" id="IPR029055">
    <property type="entry name" value="Ntn_hydrolases_N"/>
</dbReference>
<dbReference type="PANTHER" id="PTHR43284">
    <property type="entry name" value="ASPARAGINE SYNTHETASE (GLUTAMINE-HYDROLYZING)"/>
    <property type="match status" value="1"/>
</dbReference>
<dbReference type="PIRSF" id="PIRSF001589">
    <property type="entry name" value="Asn_synthetase_glu-h"/>
    <property type="match status" value="1"/>
</dbReference>
<dbReference type="Pfam" id="PF13537">
    <property type="entry name" value="GATase_7"/>
    <property type="match status" value="1"/>
</dbReference>
<accession>A0ABT3PV52</accession>
<reference evidence="9 10" key="1">
    <citation type="submission" date="2021-11" db="EMBL/GenBank/DDBJ databases">
        <title>Aliifidinibius sp. nov., a new bacterium isolated from saline soil.</title>
        <authorList>
            <person name="Galisteo C."/>
            <person name="De La Haba R."/>
            <person name="Sanchez-Porro C."/>
            <person name="Ventosa A."/>
        </authorList>
    </citation>
    <scope>NUCLEOTIDE SEQUENCE [LARGE SCALE GENOMIC DNA]</scope>
    <source>
        <strain evidence="9 10">KACC 190600</strain>
    </source>
</reference>
<comment type="similarity">
    <text evidence="2">Belongs to the asparagine synthetase family.</text>
</comment>
<evidence type="ECO:0000256" key="1">
    <source>
        <dbReference type="ARBA" id="ARBA00005187"/>
    </source>
</evidence>
<keyword evidence="4" id="KW-0547">Nucleotide-binding</keyword>
<protein>
    <recommendedName>
        <fullName evidence="3">asparagine synthase (glutamine-hydrolyzing)</fullName>
        <ecNumber evidence="3">6.3.5.4</ecNumber>
    </recommendedName>
</protein>
<evidence type="ECO:0000313" key="10">
    <source>
        <dbReference type="Proteomes" id="UP001207337"/>
    </source>
</evidence>
<evidence type="ECO:0000256" key="7">
    <source>
        <dbReference type="ARBA" id="ARBA00048741"/>
    </source>
</evidence>
<comment type="catalytic activity">
    <reaction evidence="7">
        <text>L-aspartate + L-glutamine + ATP + H2O = L-asparagine + L-glutamate + AMP + diphosphate + H(+)</text>
        <dbReference type="Rhea" id="RHEA:12228"/>
        <dbReference type="ChEBI" id="CHEBI:15377"/>
        <dbReference type="ChEBI" id="CHEBI:15378"/>
        <dbReference type="ChEBI" id="CHEBI:29985"/>
        <dbReference type="ChEBI" id="CHEBI:29991"/>
        <dbReference type="ChEBI" id="CHEBI:30616"/>
        <dbReference type="ChEBI" id="CHEBI:33019"/>
        <dbReference type="ChEBI" id="CHEBI:58048"/>
        <dbReference type="ChEBI" id="CHEBI:58359"/>
        <dbReference type="ChEBI" id="CHEBI:456215"/>
        <dbReference type="EC" id="6.3.5.4"/>
    </reaction>
</comment>
<evidence type="ECO:0000259" key="8">
    <source>
        <dbReference type="PROSITE" id="PS51278"/>
    </source>
</evidence>
<evidence type="ECO:0000256" key="2">
    <source>
        <dbReference type="ARBA" id="ARBA00005752"/>
    </source>
</evidence>
<evidence type="ECO:0000313" key="9">
    <source>
        <dbReference type="EMBL" id="MCW9711722.1"/>
    </source>
</evidence>
<dbReference type="Proteomes" id="UP001207337">
    <property type="component" value="Unassembled WGS sequence"/>
</dbReference>
<dbReference type="NCBIfam" id="TIGR01536">
    <property type="entry name" value="asn_synth_AEB"/>
    <property type="match status" value="1"/>
</dbReference>
<evidence type="ECO:0000256" key="4">
    <source>
        <dbReference type="ARBA" id="ARBA00022741"/>
    </source>
</evidence>
<dbReference type="PANTHER" id="PTHR43284:SF1">
    <property type="entry name" value="ASPARAGINE SYNTHETASE"/>
    <property type="match status" value="1"/>
</dbReference>
<dbReference type="Pfam" id="PF00733">
    <property type="entry name" value="Asn_synthase"/>
    <property type="match status" value="1"/>
</dbReference>
<dbReference type="EC" id="6.3.5.4" evidence="3"/>
<feature type="domain" description="Glutamine amidotransferase type-2" evidence="8">
    <location>
        <begin position="2"/>
        <end position="211"/>
    </location>
</feature>
<dbReference type="RefSeq" id="WP_265787172.1">
    <property type="nucleotide sequence ID" value="NZ_BAABRS010000001.1"/>
</dbReference>
<comment type="caution">
    <text evidence="9">The sequence shown here is derived from an EMBL/GenBank/DDBJ whole genome shotgun (WGS) entry which is preliminary data.</text>
</comment>
<dbReference type="Gene3D" id="3.60.20.10">
    <property type="entry name" value="Glutamine Phosphoribosylpyrophosphate, subunit 1, domain 1"/>
    <property type="match status" value="1"/>
</dbReference>
<evidence type="ECO:0000256" key="5">
    <source>
        <dbReference type="ARBA" id="ARBA00022840"/>
    </source>
</evidence>
<evidence type="ECO:0000256" key="3">
    <source>
        <dbReference type="ARBA" id="ARBA00012737"/>
    </source>
</evidence>
<dbReference type="PROSITE" id="PS51278">
    <property type="entry name" value="GATASE_TYPE_2"/>
    <property type="match status" value="1"/>
</dbReference>
<dbReference type="InterPro" id="IPR017932">
    <property type="entry name" value="GATase_2_dom"/>
</dbReference>
<keyword evidence="6" id="KW-0315">Glutamine amidotransferase</keyword>
<dbReference type="CDD" id="cd00712">
    <property type="entry name" value="AsnB"/>
    <property type="match status" value="1"/>
</dbReference>
<sequence>MCGINGIFGLEDQNQLDKTIVSMNRCIEHRGPDDTGTFCDHQLAMGHQRLSILDLSEAGHQPMKSFDGRYVIVFNGEIYNYRELKGELIKYPYTSTTDTEVILAAYMKWGKRCVEMLNGMFAFAIWDTNQKELFIARDRLGIKPLYYYKNENLFLFSSEVRALLESGLIPQNINRSALVDYLKYQTVHAPETMVSNVKMLMPGHYMTVTEDQTTVRKYWSLSDHVQPNDNNEGYAQIKQVVRKKLEKAVERRMIADVPIGAFLSGGIDSSAIVALMSQISPGNVKTFSVTFDESRYSEAPYARMIAEKFETDHTEIRLTPDDFLNILPEALGAMDHPSGDGPNTYLVSKVTREAGVKVALSGLGGDELFAGYRVFSQSARLEKYRWFADLPQGLRTWVANIVQGVGQRTATDKISALFKQPSWDLQHSYPLSRQAYMNHEVQKLLTLNGEVAENKVQKIVQSIIETTNSSNLLSRVSCSEIETYMQNTLLRDTDQMSMASALEVRVPFLDHELVEYLLSLSDSAKYPSSPKKLLVDALHPLLPDEIVNRKKMGFTFPWDVWMRNELREQTTSSLKNLADRSFFDADSVMNMWNRFLENDKRINWARIWILVVLEQWLETNNIN</sequence>
<dbReference type="CDD" id="cd01991">
    <property type="entry name" value="Asn_synthase_B_C"/>
    <property type="match status" value="1"/>
</dbReference>
<name>A0ABT3PV52_9BACT</name>
<dbReference type="GO" id="GO:0004066">
    <property type="term" value="F:asparagine synthase (glutamine-hydrolyzing) activity"/>
    <property type="evidence" value="ECO:0007669"/>
    <property type="project" value="UniProtKB-EC"/>
</dbReference>
<organism evidence="9 10">
    <name type="scientific">Fodinibius salicampi</name>
    <dbReference type="NCBI Taxonomy" id="1920655"/>
    <lineage>
        <taxon>Bacteria</taxon>
        <taxon>Pseudomonadati</taxon>
        <taxon>Balneolota</taxon>
        <taxon>Balneolia</taxon>
        <taxon>Balneolales</taxon>
        <taxon>Balneolaceae</taxon>
        <taxon>Fodinibius</taxon>
    </lineage>
</organism>
<dbReference type="SUPFAM" id="SSF56235">
    <property type="entry name" value="N-terminal nucleophile aminohydrolases (Ntn hydrolases)"/>
    <property type="match status" value="1"/>
</dbReference>
<keyword evidence="10" id="KW-1185">Reference proteome</keyword>
<dbReference type="InterPro" id="IPR001962">
    <property type="entry name" value="Asn_synthase"/>
</dbReference>